<evidence type="ECO:0000313" key="4">
    <source>
        <dbReference type="Proteomes" id="UP000184428"/>
    </source>
</evidence>
<dbReference type="AlphaFoldDB" id="A0A1M7TFZ3"/>
<organism evidence="3 4">
    <name type="scientific">Geodermatophilus obscurus</name>
    <dbReference type="NCBI Taxonomy" id="1861"/>
    <lineage>
        <taxon>Bacteria</taxon>
        <taxon>Bacillati</taxon>
        <taxon>Actinomycetota</taxon>
        <taxon>Actinomycetes</taxon>
        <taxon>Geodermatophilales</taxon>
        <taxon>Geodermatophilaceae</taxon>
        <taxon>Geodermatophilus</taxon>
    </lineage>
</organism>
<name>A0A1M7TFZ3_9ACTN</name>
<keyword evidence="1" id="KW-0378">Hydrolase</keyword>
<reference evidence="3 4" key="1">
    <citation type="submission" date="2016-12" db="EMBL/GenBank/DDBJ databases">
        <authorList>
            <person name="Song W.-J."/>
            <person name="Kurnit D.M."/>
        </authorList>
    </citation>
    <scope>NUCLEOTIDE SEQUENCE [LARGE SCALE GENOMIC DNA]</scope>
    <source>
        <strain evidence="3 4">DSM 43162</strain>
    </source>
</reference>
<dbReference type="Pfam" id="PF04203">
    <property type="entry name" value="Sortase"/>
    <property type="match status" value="1"/>
</dbReference>
<dbReference type="CDD" id="cd05829">
    <property type="entry name" value="Sortase_F"/>
    <property type="match status" value="1"/>
</dbReference>
<gene>
    <name evidence="3" type="ORF">SAMN05660350_01676</name>
</gene>
<feature type="region of interest" description="Disordered" evidence="2">
    <location>
        <begin position="1"/>
        <end position="22"/>
    </location>
</feature>
<feature type="compositionally biased region" description="Pro residues" evidence="2">
    <location>
        <begin position="1"/>
        <end position="13"/>
    </location>
</feature>
<dbReference type="EMBL" id="FRDM01000006">
    <property type="protein sequence ID" value="SHN69528.1"/>
    <property type="molecule type" value="Genomic_DNA"/>
</dbReference>
<dbReference type="Proteomes" id="UP000184428">
    <property type="component" value="Unassembled WGS sequence"/>
</dbReference>
<sequence length="289" mass="29849">MPQRPPAARPGPHPTGAGGAALGTGTLAIRLRDDPDGDGDVRIIGAYPPPLVPADVAALLTRPPRVTRYGRHRRRRPRAARAWRATSVVLAAAGAGLLVLGPSSADAPVHRVVAAPAELPPEQPARAAAPAVAPVAVVRQLPASPPTAVRIPALGVTSDVMELGLRRDGSMQVPPGAYPVGWYDRSPTPGQLGPAVLAAHVDWAGEPGAFAGLDELLPGDTVEIDRADGSTAVFVVDRVEEHAKEAFPSDAVYGDLDHAGLRLITCGGAFDEDTGDYADNVVVFAHLTG</sequence>
<dbReference type="InterPro" id="IPR023365">
    <property type="entry name" value="Sortase_dom-sf"/>
</dbReference>
<dbReference type="GO" id="GO:0016787">
    <property type="term" value="F:hydrolase activity"/>
    <property type="evidence" value="ECO:0007669"/>
    <property type="project" value="UniProtKB-KW"/>
</dbReference>
<dbReference type="InterPro" id="IPR042001">
    <property type="entry name" value="Sortase_F"/>
</dbReference>
<dbReference type="NCBIfam" id="NF033748">
    <property type="entry name" value="class_F_sortase"/>
    <property type="match status" value="1"/>
</dbReference>
<proteinExistence type="predicted"/>
<accession>A0A1M7TFZ3</accession>
<dbReference type="InterPro" id="IPR005754">
    <property type="entry name" value="Sortase"/>
</dbReference>
<dbReference type="SUPFAM" id="SSF63817">
    <property type="entry name" value="Sortase"/>
    <property type="match status" value="1"/>
</dbReference>
<protein>
    <submittedName>
        <fullName evidence="3">Sortase family protein</fullName>
    </submittedName>
</protein>
<evidence type="ECO:0000256" key="1">
    <source>
        <dbReference type="ARBA" id="ARBA00022801"/>
    </source>
</evidence>
<dbReference type="RefSeq" id="WP_244277055.1">
    <property type="nucleotide sequence ID" value="NZ_FRDM01000006.1"/>
</dbReference>
<evidence type="ECO:0000313" key="3">
    <source>
        <dbReference type="EMBL" id="SHN69528.1"/>
    </source>
</evidence>
<dbReference type="Gene3D" id="2.40.260.10">
    <property type="entry name" value="Sortase"/>
    <property type="match status" value="1"/>
</dbReference>
<evidence type="ECO:0000256" key="2">
    <source>
        <dbReference type="SAM" id="MobiDB-lite"/>
    </source>
</evidence>